<dbReference type="InterPro" id="IPR033889">
    <property type="entry name" value="LanC"/>
</dbReference>
<organism evidence="1 2">
    <name type="scientific">Kribbella koreensis</name>
    <dbReference type="NCBI Taxonomy" id="57909"/>
    <lineage>
        <taxon>Bacteria</taxon>
        <taxon>Bacillati</taxon>
        <taxon>Actinomycetota</taxon>
        <taxon>Actinomycetes</taxon>
        <taxon>Propionibacteriales</taxon>
        <taxon>Kribbellaceae</taxon>
        <taxon>Kribbella</taxon>
    </lineage>
</organism>
<dbReference type="SMART" id="SM01260">
    <property type="entry name" value="LANC_like"/>
    <property type="match status" value="1"/>
</dbReference>
<sequence length="447" mass="47103">MTQQAVRAADGHTSGRRWRPVVSGVLAERAGRRALEVAGLVRQVVAGDPEYAGGLEGTAGAAVLFGQLDRIHPDQGWDVAAHECVKLSVREIEETANTEPGLFNGLGGLAFTAWSLSRGGTRYAGLLAGLDDRVTRGAVRLAEEFTAKPYDRPIVEYDVISGLSGITGYLLLRKDEPAVAEALPKILEALVAFCGIGPGGPNWFVSPETLGPAMLSDIFPAGMYNLGLAHGIPGPLALLALAYDAGQRVDGQLEAIERVAHWLVDQRCDDEWGPGWSIGAEREPTPRHAAHNAWCYGSAGVARALWLAGRATGDDRLRAEALETMDGIYRRPSNVRGIDNSPGLCHGVGGLLQLTSLFAAETATAGDVAVPAEVTAAGAFEAEAAGQVERLLELFDPELRTGYYALETEGARNESVGLLDGAAGAALALLAATTAVDPVWDRLLLMA</sequence>
<dbReference type="EMBL" id="BAAAHK010000004">
    <property type="protein sequence ID" value="GAA0933594.1"/>
    <property type="molecule type" value="Genomic_DNA"/>
</dbReference>
<evidence type="ECO:0008006" key="3">
    <source>
        <dbReference type="Google" id="ProtNLM"/>
    </source>
</evidence>
<dbReference type="PRINTS" id="PR01955">
    <property type="entry name" value="LANCFRANKIA"/>
</dbReference>
<evidence type="ECO:0000313" key="2">
    <source>
        <dbReference type="Proteomes" id="UP001500542"/>
    </source>
</evidence>
<proteinExistence type="predicted"/>
<dbReference type="CDD" id="cd04793">
    <property type="entry name" value="LanC"/>
    <property type="match status" value="1"/>
</dbReference>
<keyword evidence="2" id="KW-1185">Reference proteome</keyword>
<dbReference type="Gene3D" id="1.50.10.20">
    <property type="match status" value="1"/>
</dbReference>
<dbReference type="PRINTS" id="PR01950">
    <property type="entry name" value="LANCSUPER"/>
</dbReference>
<comment type="caution">
    <text evidence="1">The sequence shown here is derived from an EMBL/GenBank/DDBJ whole genome shotgun (WGS) entry which is preliminary data.</text>
</comment>
<name>A0ABN1PWP0_9ACTN</name>
<dbReference type="SUPFAM" id="SSF158745">
    <property type="entry name" value="LanC-like"/>
    <property type="match status" value="1"/>
</dbReference>
<dbReference type="Pfam" id="PF05147">
    <property type="entry name" value="LANC_like"/>
    <property type="match status" value="1"/>
</dbReference>
<dbReference type="Proteomes" id="UP001500542">
    <property type="component" value="Unassembled WGS sequence"/>
</dbReference>
<evidence type="ECO:0000313" key="1">
    <source>
        <dbReference type="EMBL" id="GAA0933594.1"/>
    </source>
</evidence>
<accession>A0ABN1PWP0</accession>
<gene>
    <name evidence="1" type="ORF">GCM10009554_18930</name>
</gene>
<dbReference type="InterPro" id="IPR007822">
    <property type="entry name" value="LANC-like"/>
</dbReference>
<reference evidence="1 2" key="1">
    <citation type="journal article" date="2019" name="Int. J. Syst. Evol. Microbiol.">
        <title>The Global Catalogue of Microorganisms (GCM) 10K type strain sequencing project: providing services to taxonomists for standard genome sequencing and annotation.</title>
        <authorList>
            <consortium name="The Broad Institute Genomics Platform"/>
            <consortium name="The Broad Institute Genome Sequencing Center for Infectious Disease"/>
            <person name="Wu L."/>
            <person name="Ma J."/>
        </authorList>
    </citation>
    <scope>NUCLEOTIDE SEQUENCE [LARGE SCALE GENOMIC DNA]</scope>
    <source>
        <strain evidence="1 2">JCM 10977</strain>
    </source>
</reference>
<protein>
    <recommendedName>
        <fullName evidence="3">Lanthionine synthetase-like protein</fullName>
    </recommendedName>
</protein>